<keyword evidence="5" id="KW-0539">Nucleus</keyword>
<accession>A0A4Q2E0I6</accession>
<sequence>MNKNPFVPAPTYTPPQPPLPPGPPPSQPDYSAWYAASAAAAQAPHAQPPAAPQYNPQWSAPQPPRPPAEQSALYANYGYGSQNSHWQRQQQQPPPYQQPQQYHGAPQVVQPPQAQPGYNPYQPAAGYPLQYVPQAAPPPPQPIAQPAYGPVPPQQPFFNPHLPPQVQPQQQPRLHHTPPQHMPPAKRQRFDGPNPNRNQQHPPPPPPPQPQFQPPPAPPSSAGSFTGPNANRGPPTGPGQMTGRGGGPGGRGGPPSGQRGGRGGSFPANRGGPAGRGRGTGSGYMGGSGNAGRGGGQSGGGLRGHGSRANFGQNRRTGGSSFTSGSFHPGPSFRNRGQGHSGQNRSGPRHDGAAFAHKENATIPSAPSGSKKEENRRTLTDFKIVGLEIPELDWTWGDLPLPPVEVKVEVKEEAVDSGPNVSVKDEVVDDKSALQVPSATNKEETQVEPKAEASSEAAASGGAESQKVSESQAREIRYPADVNSGGQPPSRMRIYFDTPVTADDAKPIPHTSTAGYGDAPSDARKGKRKKLEDDDGDLEEGRARRPPPQMSAAVTDDRSSVAESASEGDWLMAAIVEGDEEAQAEAELQPGGEEEGDGAGDHPVHDEHHPGEEVEEDPDADAEGEVEHLVDDGHHDDDIYMAGEHDGPAPETAEPLPGTVEHVSSNPEASPTDDLVSATPNPSETPSTVSEAKNVPSSPSHDQARNSSAEDSTSKAAEGDASGAPDAHISSNATSRDNSLFESTEETSANQPDSVHVQVSDRSPEIGKAKSLQAASAEPTLLIIETQEATQVDDEQTQLINGQDDHAAQLQAEHLPEPPMSPVSNVHEDASSVAATKGENESSQCPSRNRLSISYASGNRRLVIDADVVSSFKLFRQAGRIEVSIDVAKNSGTGLKGVLVEALSEAKSYAALPNILEHTAEADDTVPPFPKLSLPTSVRLVAHLDVARPLSEPKWAKSGDVQEWLRSMLGSKSDESSEGWEKKIQVMDPDPPPTIWTVLEGWASNSPVGLLHERQRFLKTHMTETDNVLEILLRLVRGERATPFSQRSAHGAQQTHVSLAVLALFRLTVEYAKKAVGEQGRLHQVEYALEAVKQGSAAVGLRSKTHSVLLALKRSTGELASYQQKMFRIDDHIGIAIAGLTSDARVLSNFMRQQAMSSRMIFSRPVPVNRLVSAIADKAQVNTQEYGRRPYGVGFLVIGQDKSGPHLYEFSPSGNSYEYYAMSIGARSQSAKTYLEKHYESFADCSLEDLVRHGLHALRETLQQDKELTINNTSIGIIGPASEHEKNVPPGGSFRILESEAVDPFLKTIIPKDSDASASSAPAAPAAPTDEDVQMAE</sequence>
<dbReference type="STRING" id="2316362.A0A4Q2E0I6"/>
<dbReference type="GO" id="GO:0051603">
    <property type="term" value="P:proteolysis involved in protein catabolic process"/>
    <property type="evidence" value="ECO:0007669"/>
    <property type="project" value="InterPro"/>
</dbReference>
<feature type="region of interest" description="Disordered" evidence="7">
    <location>
        <begin position="815"/>
        <end position="847"/>
    </location>
</feature>
<dbReference type="EMBL" id="SDEE01000001">
    <property type="protein sequence ID" value="RXW25831.1"/>
    <property type="molecule type" value="Genomic_DNA"/>
</dbReference>
<evidence type="ECO:0008006" key="10">
    <source>
        <dbReference type="Google" id="ProtNLM"/>
    </source>
</evidence>
<feature type="compositionally biased region" description="Gly residues" evidence="7">
    <location>
        <begin position="240"/>
        <end position="264"/>
    </location>
</feature>
<feature type="compositionally biased region" description="Polar residues" evidence="7">
    <location>
        <begin position="729"/>
        <end position="753"/>
    </location>
</feature>
<feature type="compositionally biased region" description="Pro residues" evidence="7">
    <location>
        <begin position="201"/>
        <end position="219"/>
    </location>
</feature>
<feature type="compositionally biased region" description="Low complexity" evidence="7">
    <location>
        <begin position="1316"/>
        <end position="1328"/>
    </location>
</feature>
<comment type="similarity">
    <text evidence="6">Belongs to the peptidase T1A family.</text>
</comment>
<feature type="region of interest" description="Disordered" evidence="7">
    <location>
        <begin position="412"/>
        <end position="774"/>
    </location>
</feature>
<keyword evidence="3" id="KW-0963">Cytoplasm</keyword>
<dbReference type="SUPFAM" id="SSF56235">
    <property type="entry name" value="N-terminal nucleophile aminohydrolases (Ntn hydrolases)"/>
    <property type="match status" value="1"/>
</dbReference>
<name>A0A4Q2E0I6_9AGAR</name>
<feature type="compositionally biased region" description="Basic and acidic residues" evidence="7">
    <location>
        <begin position="599"/>
        <end position="612"/>
    </location>
</feature>
<feature type="compositionally biased region" description="Acidic residues" evidence="7">
    <location>
        <begin position="613"/>
        <end position="624"/>
    </location>
</feature>
<feature type="compositionally biased region" description="Polar residues" evidence="7">
    <location>
        <begin position="79"/>
        <end position="88"/>
    </location>
</feature>
<feature type="compositionally biased region" description="Pro residues" evidence="7">
    <location>
        <begin position="7"/>
        <end position="27"/>
    </location>
</feature>
<dbReference type="PANTHER" id="PTHR11599">
    <property type="entry name" value="PROTEASOME SUBUNIT ALPHA/BETA"/>
    <property type="match status" value="1"/>
</dbReference>
<evidence type="ECO:0000256" key="4">
    <source>
        <dbReference type="ARBA" id="ARBA00022942"/>
    </source>
</evidence>
<evidence type="ECO:0000313" key="8">
    <source>
        <dbReference type="EMBL" id="RXW25831.1"/>
    </source>
</evidence>
<dbReference type="InterPro" id="IPR001353">
    <property type="entry name" value="Proteasome_sua/b"/>
</dbReference>
<dbReference type="InterPro" id="IPR050115">
    <property type="entry name" value="Proteasome_alpha"/>
</dbReference>
<dbReference type="InterPro" id="IPR029055">
    <property type="entry name" value="Ntn_hydrolases_N"/>
</dbReference>
<evidence type="ECO:0000256" key="7">
    <source>
        <dbReference type="SAM" id="MobiDB-lite"/>
    </source>
</evidence>
<keyword evidence="9" id="KW-1185">Reference proteome</keyword>
<dbReference type="PROSITE" id="PS51475">
    <property type="entry name" value="PROTEASOME_ALPHA_2"/>
    <property type="match status" value="1"/>
</dbReference>
<comment type="subcellular location">
    <subcellularLocation>
        <location evidence="2">Cytoplasm</location>
    </subcellularLocation>
    <subcellularLocation>
        <location evidence="1">Nucleus</location>
    </subcellularLocation>
</comment>
<dbReference type="FunFam" id="3.60.20.10:FF:000016">
    <property type="entry name" value="Proteasome subunit alpha type-6"/>
    <property type="match status" value="1"/>
</dbReference>
<feature type="compositionally biased region" description="Low complexity" evidence="7">
    <location>
        <begin position="98"/>
        <end position="116"/>
    </location>
</feature>
<dbReference type="GO" id="GO:0019773">
    <property type="term" value="C:proteasome core complex, alpha-subunit complex"/>
    <property type="evidence" value="ECO:0007669"/>
    <property type="project" value="UniProtKB-UniRule"/>
</dbReference>
<feature type="compositionally biased region" description="Basic and acidic residues" evidence="7">
    <location>
        <begin position="423"/>
        <end position="432"/>
    </location>
</feature>
<evidence type="ECO:0000256" key="2">
    <source>
        <dbReference type="ARBA" id="ARBA00004496"/>
    </source>
</evidence>
<feature type="region of interest" description="Disordered" evidence="7">
    <location>
        <begin position="1313"/>
        <end position="1337"/>
    </location>
</feature>
<dbReference type="OrthoDB" id="431557at2759"/>
<gene>
    <name evidence="8" type="ORF">EST38_g47</name>
</gene>
<organism evidence="8 9">
    <name type="scientific">Candolleomyces aberdarensis</name>
    <dbReference type="NCBI Taxonomy" id="2316362"/>
    <lineage>
        <taxon>Eukaryota</taxon>
        <taxon>Fungi</taxon>
        <taxon>Dikarya</taxon>
        <taxon>Basidiomycota</taxon>
        <taxon>Agaricomycotina</taxon>
        <taxon>Agaricomycetes</taxon>
        <taxon>Agaricomycetidae</taxon>
        <taxon>Agaricales</taxon>
        <taxon>Agaricineae</taxon>
        <taxon>Psathyrellaceae</taxon>
        <taxon>Candolleomyces</taxon>
    </lineage>
</organism>
<reference evidence="8 9" key="1">
    <citation type="submission" date="2019-01" db="EMBL/GenBank/DDBJ databases">
        <title>Draft genome sequence of Psathyrella aberdarensis IHI B618.</title>
        <authorList>
            <person name="Buettner E."/>
            <person name="Kellner H."/>
        </authorList>
    </citation>
    <scope>NUCLEOTIDE SEQUENCE [LARGE SCALE GENOMIC DNA]</scope>
    <source>
        <strain evidence="8 9">IHI B618</strain>
    </source>
</reference>
<feature type="compositionally biased region" description="Low complexity" evidence="7">
    <location>
        <begin position="317"/>
        <end position="333"/>
    </location>
</feature>
<evidence type="ECO:0000313" key="9">
    <source>
        <dbReference type="Proteomes" id="UP000290288"/>
    </source>
</evidence>
<dbReference type="GO" id="GO:0005634">
    <property type="term" value="C:nucleus"/>
    <property type="evidence" value="ECO:0007669"/>
    <property type="project" value="UniProtKB-SubCell"/>
</dbReference>
<evidence type="ECO:0000256" key="6">
    <source>
        <dbReference type="PROSITE-ProRule" id="PRU00808"/>
    </source>
</evidence>
<feature type="compositionally biased region" description="Gly residues" evidence="7">
    <location>
        <begin position="272"/>
        <end position="304"/>
    </location>
</feature>
<feature type="compositionally biased region" description="Basic and acidic residues" evidence="7">
    <location>
        <begin position="348"/>
        <end position="360"/>
    </location>
</feature>
<feature type="region of interest" description="Disordered" evidence="7">
    <location>
        <begin position="1"/>
        <end position="377"/>
    </location>
</feature>
<dbReference type="InterPro" id="IPR035144">
    <property type="entry name" value="Proteasome_alpha1"/>
</dbReference>
<dbReference type="GO" id="GO:0005737">
    <property type="term" value="C:cytoplasm"/>
    <property type="evidence" value="ECO:0007669"/>
    <property type="project" value="UniProtKB-SubCell"/>
</dbReference>
<dbReference type="CDD" id="cd03749">
    <property type="entry name" value="proteasome_alpha_type_1"/>
    <property type="match status" value="1"/>
</dbReference>
<evidence type="ECO:0000256" key="5">
    <source>
        <dbReference type="ARBA" id="ARBA00023242"/>
    </source>
</evidence>
<dbReference type="Proteomes" id="UP000290288">
    <property type="component" value="Unassembled WGS sequence"/>
</dbReference>
<dbReference type="Pfam" id="PF00227">
    <property type="entry name" value="Proteasome"/>
    <property type="match status" value="1"/>
</dbReference>
<feature type="compositionally biased region" description="Pro residues" evidence="7">
    <location>
        <begin position="135"/>
        <end position="166"/>
    </location>
</feature>
<dbReference type="InterPro" id="IPR023332">
    <property type="entry name" value="Proteasome_alpha-type"/>
</dbReference>
<protein>
    <recommendedName>
        <fullName evidence="10">Proteasome alpha-type subunits domain-containing protein</fullName>
    </recommendedName>
</protein>
<feature type="compositionally biased region" description="Low complexity" evidence="7">
    <location>
        <begin position="35"/>
        <end position="45"/>
    </location>
</feature>
<dbReference type="Gene3D" id="3.60.20.10">
    <property type="entry name" value="Glutamine Phosphoribosylpyrophosphate, subunit 1, domain 1"/>
    <property type="match status" value="1"/>
</dbReference>
<evidence type="ECO:0000256" key="3">
    <source>
        <dbReference type="ARBA" id="ARBA00022490"/>
    </source>
</evidence>
<feature type="compositionally biased region" description="Basic and acidic residues" evidence="7">
    <location>
        <begin position="625"/>
        <end position="648"/>
    </location>
</feature>
<proteinExistence type="inferred from homology"/>
<comment type="caution">
    <text evidence="8">The sequence shown here is derived from an EMBL/GenBank/DDBJ whole genome shotgun (WGS) entry which is preliminary data.</text>
</comment>
<feature type="compositionally biased region" description="Polar residues" evidence="7">
    <location>
        <begin position="678"/>
        <end position="715"/>
    </location>
</feature>
<feature type="compositionally biased region" description="Basic and acidic residues" evidence="7">
    <location>
        <begin position="441"/>
        <end position="453"/>
    </location>
</feature>
<keyword evidence="4 6" id="KW-0647">Proteasome</keyword>
<evidence type="ECO:0000256" key="1">
    <source>
        <dbReference type="ARBA" id="ARBA00004123"/>
    </source>
</evidence>
<feature type="compositionally biased region" description="Low complexity" evidence="7">
    <location>
        <begin position="454"/>
        <end position="465"/>
    </location>
</feature>